<dbReference type="Pfam" id="PF08881">
    <property type="entry name" value="CVNH"/>
    <property type="match status" value="1"/>
</dbReference>
<comment type="caution">
    <text evidence="2">The sequence shown here is derived from an EMBL/GenBank/DDBJ whole genome shotgun (WGS) entry which is preliminary data.</text>
</comment>
<dbReference type="InterPro" id="IPR036673">
    <property type="entry name" value="Cyanovirin-N_sf"/>
</dbReference>
<name>A0ABT4ZWU8_9CYAN</name>
<evidence type="ECO:0000313" key="3">
    <source>
        <dbReference type="Proteomes" id="UP001211711"/>
    </source>
</evidence>
<gene>
    <name evidence="2" type="ORF">PN497_21470</name>
</gene>
<keyword evidence="3" id="KW-1185">Reference proteome</keyword>
<sequence length="159" mass="17964">MNKNFLSISSKFLCRNLFILTTTVVGVVSFSTTAKAQHFSRSCFDIILKSGVVLEANCKTPKGYIYKPAINLDAYIKNENGRLEYVYTQPIPNPFGLIARTGGFFSRSCRNTELFMIQGTNFVGLRSQCANRRGQFGWTFINLDRYFTNRLGSIIGIDE</sequence>
<dbReference type="InterPro" id="IPR011058">
    <property type="entry name" value="Cyanovirin-N"/>
</dbReference>
<feature type="domain" description="Cyanovirin-N" evidence="1">
    <location>
        <begin position="38"/>
        <end position="156"/>
    </location>
</feature>
<dbReference type="RefSeq" id="WP_096572017.1">
    <property type="nucleotide sequence ID" value="NZ_JAQMTI010000272.1"/>
</dbReference>
<reference evidence="2 3" key="1">
    <citation type="submission" date="2023-01" db="EMBL/GenBank/DDBJ databases">
        <title>Genomes from the Australian National Cyanobacteria Reference Collection.</title>
        <authorList>
            <person name="Willis A."/>
            <person name="Lee E.M.F."/>
        </authorList>
    </citation>
    <scope>NUCLEOTIDE SEQUENCE [LARGE SCALE GENOMIC DNA]</scope>
    <source>
        <strain evidence="2 3">CS-549</strain>
    </source>
</reference>
<evidence type="ECO:0000313" key="2">
    <source>
        <dbReference type="EMBL" id="MDB9443898.1"/>
    </source>
</evidence>
<proteinExistence type="predicted"/>
<dbReference type="Gene3D" id="2.30.60.10">
    <property type="entry name" value="Cyanovirin-N"/>
    <property type="match status" value="1"/>
</dbReference>
<dbReference type="SMART" id="SM01111">
    <property type="entry name" value="CVNH"/>
    <property type="match status" value="1"/>
</dbReference>
<dbReference type="EMBL" id="JAQMTI010000272">
    <property type="protein sequence ID" value="MDB9443898.1"/>
    <property type="molecule type" value="Genomic_DNA"/>
</dbReference>
<dbReference type="SUPFAM" id="SSF51322">
    <property type="entry name" value="Cyanovirin-N"/>
    <property type="match status" value="1"/>
</dbReference>
<dbReference type="Proteomes" id="UP001211711">
    <property type="component" value="Unassembled WGS sequence"/>
</dbReference>
<organism evidence="2 3">
    <name type="scientific">Sphaerospermopsis kisseleviana CS-549</name>
    <dbReference type="NCBI Taxonomy" id="3021783"/>
    <lineage>
        <taxon>Bacteria</taxon>
        <taxon>Bacillati</taxon>
        <taxon>Cyanobacteriota</taxon>
        <taxon>Cyanophyceae</taxon>
        <taxon>Nostocales</taxon>
        <taxon>Aphanizomenonaceae</taxon>
        <taxon>Sphaerospermopsis</taxon>
        <taxon>Sphaerospermopsis kisseleviana</taxon>
    </lineage>
</organism>
<accession>A0ABT4ZWU8</accession>
<protein>
    <submittedName>
        <fullName evidence="2">CVNH domain-containing protein</fullName>
    </submittedName>
</protein>
<evidence type="ECO:0000259" key="1">
    <source>
        <dbReference type="SMART" id="SM01111"/>
    </source>
</evidence>